<dbReference type="WBParaSite" id="PS1159_v2.g19262.t1">
    <property type="protein sequence ID" value="PS1159_v2.g19262.t1"/>
    <property type="gene ID" value="PS1159_v2.g19262"/>
</dbReference>
<name>A0AC35FQE2_9BILA</name>
<reference evidence="2" key="1">
    <citation type="submission" date="2022-11" db="UniProtKB">
        <authorList>
            <consortium name="WormBaseParasite"/>
        </authorList>
    </citation>
    <scope>IDENTIFICATION</scope>
</reference>
<evidence type="ECO:0000313" key="1">
    <source>
        <dbReference type="Proteomes" id="UP000887580"/>
    </source>
</evidence>
<sequence length="84" mass="9980">MLGLIESFLHPIVFYHFDAERVRERLRDAERSFSGDGLLLSSFFAGGERDRLLRIGLRDLERRIGERLRLFLKKNILEYDKNIL</sequence>
<organism evidence="1 2">
    <name type="scientific">Panagrolaimus sp. PS1159</name>
    <dbReference type="NCBI Taxonomy" id="55785"/>
    <lineage>
        <taxon>Eukaryota</taxon>
        <taxon>Metazoa</taxon>
        <taxon>Ecdysozoa</taxon>
        <taxon>Nematoda</taxon>
        <taxon>Chromadorea</taxon>
        <taxon>Rhabditida</taxon>
        <taxon>Tylenchina</taxon>
        <taxon>Panagrolaimomorpha</taxon>
        <taxon>Panagrolaimoidea</taxon>
        <taxon>Panagrolaimidae</taxon>
        <taxon>Panagrolaimus</taxon>
    </lineage>
</organism>
<evidence type="ECO:0000313" key="2">
    <source>
        <dbReference type="WBParaSite" id="PS1159_v2.g19262.t1"/>
    </source>
</evidence>
<proteinExistence type="predicted"/>
<accession>A0AC35FQE2</accession>
<protein>
    <submittedName>
        <fullName evidence="2">Uncharacterized protein</fullName>
    </submittedName>
</protein>
<dbReference type="Proteomes" id="UP000887580">
    <property type="component" value="Unplaced"/>
</dbReference>